<accession>A0ABX3EKX9</accession>
<dbReference type="EMBL" id="LVWI01000059">
    <property type="protein sequence ID" value="OKP83469.1"/>
    <property type="molecule type" value="Genomic_DNA"/>
</dbReference>
<evidence type="ECO:0000313" key="1">
    <source>
        <dbReference type="EMBL" id="OKP83469.1"/>
    </source>
</evidence>
<gene>
    <name evidence="1" type="ORF">A3844_21760</name>
</gene>
<dbReference type="Proteomes" id="UP000186058">
    <property type="component" value="Unassembled WGS sequence"/>
</dbReference>
<proteinExistence type="predicted"/>
<protein>
    <recommendedName>
        <fullName evidence="3">Peptide ABC transporter permease</fullName>
    </recommendedName>
</protein>
<evidence type="ECO:0008006" key="3">
    <source>
        <dbReference type="Google" id="ProtNLM"/>
    </source>
</evidence>
<organism evidence="1 2">
    <name type="scientific">Paenibacillus helianthi</name>
    <dbReference type="NCBI Taxonomy" id="1349432"/>
    <lineage>
        <taxon>Bacteria</taxon>
        <taxon>Bacillati</taxon>
        <taxon>Bacillota</taxon>
        <taxon>Bacilli</taxon>
        <taxon>Bacillales</taxon>
        <taxon>Paenibacillaceae</taxon>
        <taxon>Paenibacillus</taxon>
    </lineage>
</organism>
<evidence type="ECO:0000313" key="2">
    <source>
        <dbReference type="Proteomes" id="UP000186058"/>
    </source>
</evidence>
<comment type="caution">
    <text evidence="1">The sequence shown here is derived from an EMBL/GenBank/DDBJ whole genome shotgun (WGS) entry which is preliminary data.</text>
</comment>
<name>A0ABX3EKX9_9BACL</name>
<sequence>MKTKDVIYMIYNENEQSTTSMGIEFIDFIHCLTVEPNNILLLESRYTGEDFHYGLRLEFVRKENLKDLYEENVYSYGDFCWVDFDEMNTLDDLTPQEKAELLYLGHYQQPFGSPFFEKLNNKFVYLAHDDGWFNKIFYKDKNQYIDVLGRLISNKLKSYRKNVPPLGQDIGELLTLFAKDGILIDLYRIVKFRNSVEIPFNIIGRIMNFDDVYNNMERHKAKANSEYWLVYKKGEWAIQSYK</sequence>
<reference evidence="1 2" key="1">
    <citation type="submission" date="2016-03" db="EMBL/GenBank/DDBJ databases">
        <authorList>
            <person name="Sant'Anna F.H."/>
            <person name="Ambrosini A."/>
            <person name="Souza R."/>
            <person name="Bach E."/>
            <person name="Fernandes G."/>
            <person name="Balsanelli E."/>
            <person name="Baura V.A."/>
            <person name="Souza E.M."/>
            <person name="Passaglia L."/>
        </authorList>
    </citation>
    <scope>NUCLEOTIDE SEQUENCE [LARGE SCALE GENOMIC DNA]</scope>
    <source>
        <strain evidence="1 2">P26E</strain>
    </source>
</reference>
<dbReference type="RefSeq" id="WP_074108495.1">
    <property type="nucleotide sequence ID" value="NZ_LVWI01000059.1"/>
</dbReference>
<keyword evidence="2" id="KW-1185">Reference proteome</keyword>